<dbReference type="PANTHER" id="PTHR46524">
    <property type="entry name" value="CW-TYPE ZINC FINGER"/>
    <property type="match status" value="1"/>
</dbReference>
<feature type="compositionally biased region" description="Basic and acidic residues" evidence="15">
    <location>
        <begin position="344"/>
        <end position="354"/>
    </location>
</feature>
<evidence type="ECO:0000256" key="15">
    <source>
        <dbReference type="SAM" id="MobiDB-lite"/>
    </source>
</evidence>
<accession>A0A816UH60</accession>
<dbReference type="InterPro" id="IPR055300">
    <property type="entry name" value="CWZF3/5/7"/>
</dbReference>
<comment type="similarity">
    <text evidence="3">Belongs to the eukaryotic ribosomal protein eL8 family.</text>
</comment>
<dbReference type="FunFam" id="3.30.1330.30:FF:000003">
    <property type="entry name" value="60S ribosomal protein L7a"/>
    <property type="match status" value="1"/>
</dbReference>
<feature type="compositionally biased region" description="Polar residues" evidence="15">
    <location>
        <begin position="626"/>
        <end position="642"/>
    </location>
</feature>
<evidence type="ECO:0000256" key="3">
    <source>
        <dbReference type="ARBA" id="ARBA00007337"/>
    </source>
</evidence>
<comment type="subcellular location">
    <subcellularLocation>
        <location evidence="2">Cytoplasm</location>
        <location evidence="2">Cytosol</location>
    </subcellularLocation>
    <subcellularLocation>
        <location evidence="1">Nucleus</location>
    </subcellularLocation>
</comment>
<dbReference type="PROSITE" id="PS52002">
    <property type="entry name" value="SM"/>
    <property type="match status" value="1"/>
</dbReference>
<feature type="compositionally biased region" description="Basic and acidic residues" evidence="15">
    <location>
        <begin position="977"/>
        <end position="990"/>
    </location>
</feature>
<feature type="compositionally biased region" description="Basic residues" evidence="15">
    <location>
        <begin position="125"/>
        <end position="134"/>
    </location>
</feature>
<name>A0A816UH60_BRANA</name>
<feature type="compositionally biased region" description="Low complexity" evidence="15">
    <location>
        <begin position="730"/>
        <end position="739"/>
    </location>
</feature>
<keyword evidence="12" id="KW-0539">Nucleus</keyword>
<evidence type="ECO:0000256" key="12">
    <source>
        <dbReference type="ARBA" id="ARBA00023242"/>
    </source>
</evidence>
<evidence type="ECO:0000256" key="5">
    <source>
        <dbReference type="ARBA" id="ARBA00022490"/>
    </source>
</evidence>
<dbReference type="InterPro" id="IPR018492">
    <property type="entry name" value="Ribosomal_eL8/Nhp2"/>
</dbReference>
<dbReference type="InterPro" id="IPR001163">
    <property type="entry name" value="Sm_dom_euk/arc"/>
</dbReference>
<feature type="domain" description="CW-type" evidence="16">
    <location>
        <begin position="513"/>
        <end position="566"/>
    </location>
</feature>
<dbReference type="PROSITE" id="PS01082">
    <property type="entry name" value="RIBOSOMAL_L7AE"/>
    <property type="match status" value="1"/>
</dbReference>
<dbReference type="Gene3D" id="2.30.30.100">
    <property type="match status" value="1"/>
</dbReference>
<evidence type="ECO:0000259" key="17">
    <source>
        <dbReference type="PROSITE" id="PS52002"/>
    </source>
</evidence>
<feature type="compositionally biased region" description="Basic and acidic residues" evidence="15">
    <location>
        <begin position="607"/>
        <end position="625"/>
    </location>
</feature>
<feature type="compositionally biased region" description="Polar residues" evidence="15">
    <location>
        <begin position="85"/>
        <end position="112"/>
    </location>
</feature>
<keyword evidence="6" id="KW-0507">mRNA processing</keyword>
<keyword evidence="8" id="KW-0863">Zinc-finger</keyword>
<dbReference type="InterPro" id="IPR011124">
    <property type="entry name" value="Znf_CW"/>
</dbReference>
<feature type="region of interest" description="Disordered" evidence="15">
    <location>
        <begin position="292"/>
        <end position="327"/>
    </location>
</feature>
<evidence type="ECO:0000256" key="14">
    <source>
        <dbReference type="ARBA" id="ARBA00033125"/>
    </source>
</evidence>
<dbReference type="GO" id="GO:0008380">
    <property type="term" value="P:RNA splicing"/>
    <property type="evidence" value="ECO:0007669"/>
    <property type="project" value="UniProtKB-KW"/>
</dbReference>
<feature type="compositionally biased region" description="Low complexity" evidence="15">
    <location>
        <begin position="182"/>
        <end position="200"/>
    </location>
</feature>
<feature type="region of interest" description="Disordered" evidence="15">
    <location>
        <begin position="695"/>
        <end position="1030"/>
    </location>
</feature>
<dbReference type="GO" id="GO:0005840">
    <property type="term" value="C:ribosome"/>
    <property type="evidence" value="ECO:0007669"/>
    <property type="project" value="UniProtKB-KW"/>
</dbReference>
<feature type="compositionally biased region" description="Basic and acidic residues" evidence="15">
    <location>
        <begin position="912"/>
        <end position="925"/>
    </location>
</feature>
<dbReference type="EMBL" id="HG994372">
    <property type="protein sequence ID" value="CAF2113646.1"/>
    <property type="molecule type" value="Genomic_DNA"/>
</dbReference>
<feature type="region of interest" description="Disordered" evidence="15">
    <location>
        <begin position="344"/>
        <end position="452"/>
    </location>
</feature>
<dbReference type="InterPro" id="IPR047575">
    <property type="entry name" value="Sm"/>
</dbReference>
<evidence type="ECO:0000256" key="2">
    <source>
        <dbReference type="ARBA" id="ARBA00004514"/>
    </source>
</evidence>
<feature type="compositionally biased region" description="Polar residues" evidence="15">
    <location>
        <begin position="1003"/>
        <end position="1016"/>
    </location>
</feature>
<dbReference type="Pfam" id="PF24756">
    <property type="entry name" value="THD_CWZF3-5-7"/>
    <property type="match status" value="1"/>
</dbReference>
<feature type="compositionally biased region" description="Basic and acidic residues" evidence="15">
    <location>
        <begin position="767"/>
        <end position="787"/>
    </location>
</feature>
<feature type="compositionally biased region" description="Basic and acidic residues" evidence="15">
    <location>
        <begin position="861"/>
        <end position="875"/>
    </location>
</feature>
<dbReference type="GO" id="GO:0008270">
    <property type="term" value="F:zinc ion binding"/>
    <property type="evidence" value="ECO:0007669"/>
    <property type="project" value="UniProtKB-KW"/>
</dbReference>
<feature type="compositionally biased region" description="Basic and acidic residues" evidence="15">
    <location>
        <begin position="808"/>
        <end position="821"/>
    </location>
</feature>
<comment type="similarity">
    <text evidence="4">Belongs to the snRNP core protein family.</text>
</comment>
<dbReference type="InterPro" id="IPR029064">
    <property type="entry name" value="Ribosomal_eL30-like_sf"/>
</dbReference>
<dbReference type="SUPFAM" id="SSF55315">
    <property type="entry name" value="L30e-like"/>
    <property type="match status" value="1"/>
</dbReference>
<dbReference type="Pfam" id="PF07496">
    <property type="entry name" value="zf-CW"/>
    <property type="match status" value="1"/>
</dbReference>
<dbReference type="PANTHER" id="PTHR46524:SF13">
    <property type="entry name" value="CW-TYPE DOMAIN-CONTAINING PROTEIN"/>
    <property type="match status" value="1"/>
</dbReference>
<dbReference type="SUPFAM" id="SSF50182">
    <property type="entry name" value="Sm-like ribonucleoproteins"/>
    <property type="match status" value="1"/>
</dbReference>
<feature type="compositionally biased region" description="Polar residues" evidence="15">
    <location>
        <begin position="826"/>
        <end position="840"/>
    </location>
</feature>
<dbReference type="PRINTS" id="PR00881">
    <property type="entry name" value="L7ARS6FAMILY"/>
</dbReference>
<dbReference type="GO" id="GO:0006397">
    <property type="term" value="P:mRNA processing"/>
    <property type="evidence" value="ECO:0007669"/>
    <property type="project" value="UniProtKB-KW"/>
</dbReference>
<dbReference type="SMART" id="SM00651">
    <property type="entry name" value="Sm"/>
    <property type="match status" value="1"/>
</dbReference>
<feature type="compositionally biased region" description="Basic and acidic residues" evidence="15">
    <location>
        <begin position="952"/>
        <end position="969"/>
    </location>
</feature>
<dbReference type="InterPro" id="IPR056406">
    <property type="entry name" value="THD_CWZF3/5/7"/>
</dbReference>
<feature type="region of interest" description="Disordered" evidence="15">
    <location>
        <begin position="77"/>
        <end position="157"/>
    </location>
</feature>
<dbReference type="PRINTS" id="PR00882">
    <property type="entry name" value="RIBOSOMALL7A"/>
</dbReference>
<dbReference type="InterPro" id="IPR001921">
    <property type="entry name" value="Ribosomal_eL8_euk"/>
</dbReference>
<dbReference type="GO" id="GO:0003723">
    <property type="term" value="F:RNA binding"/>
    <property type="evidence" value="ECO:0007669"/>
    <property type="project" value="InterPro"/>
</dbReference>
<feature type="compositionally biased region" description="Basic and acidic residues" evidence="15">
    <location>
        <begin position="747"/>
        <end position="760"/>
    </location>
</feature>
<dbReference type="GO" id="GO:0030532">
    <property type="term" value="C:small nuclear ribonucleoprotein complex"/>
    <property type="evidence" value="ECO:0007669"/>
    <property type="project" value="InterPro"/>
</dbReference>
<keyword evidence="11" id="KW-0508">mRNA splicing</keyword>
<gene>
    <name evidence="18" type="ORF">DARMORV10_C08P37590.1</name>
</gene>
<evidence type="ECO:0000256" key="9">
    <source>
        <dbReference type="ARBA" id="ARBA00022833"/>
    </source>
</evidence>
<feature type="domain" description="Sm" evidence="17">
    <location>
        <begin position="1621"/>
        <end position="1706"/>
    </location>
</feature>
<feature type="region of interest" description="Disordered" evidence="15">
    <location>
        <begin position="580"/>
        <end position="680"/>
    </location>
</feature>
<dbReference type="CDD" id="cd01720">
    <property type="entry name" value="Sm_D2"/>
    <property type="match status" value="1"/>
</dbReference>
<keyword evidence="7" id="KW-0479">Metal-binding</keyword>
<dbReference type="InterPro" id="IPR027248">
    <property type="entry name" value="Sm_D2"/>
</dbReference>
<feature type="compositionally biased region" description="Polar residues" evidence="15">
    <location>
        <begin position="304"/>
        <end position="321"/>
    </location>
</feature>
<keyword evidence="13" id="KW-0687">Ribonucleoprotein</keyword>
<feature type="compositionally biased region" description="Basic and acidic residues" evidence="15">
    <location>
        <begin position="361"/>
        <end position="373"/>
    </location>
</feature>
<dbReference type="PROSITE" id="PS51050">
    <property type="entry name" value="ZF_CW"/>
    <property type="match status" value="1"/>
</dbReference>
<evidence type="ECO:0000256" key="1">
    <source>
        <dbReference type="ARBA" id="ARBA00004123"/>
    </source>
</evidence>
<dbReference type="InterPro" id="IPR004037">
    <property type="entry name" value="Ribosomal_eL8-like_CS"/>
</dbReference>
<feature type="region of interest" description="Disordered" evidence="15">
    <location>
        <begin position="182"/>
        <end position="214"/>
    </location>
</feature>
<dbReference type="Gene3D" id="3.30.1330.30">
    <property type="match status" value="1"/>
</dbReference>
<evidence type="ECO:0000256" key="6">
    <source>
        <dbReference type="ARBA" id="ARBA00022664"/>
    </source>
</evidence>
<feature type="region of interest" description="Disordered" evidence="15">
    <location>
        <begin position="1161"/>
        <end position="1191"/>
    </location>
</feature>
<evidence type="ECO:0000256" key="8">
    <source>
        <dbReference type="ARBA" id="ARBA00022771"/>
    </source>
</evidence>
<evidence type="ECO:0000313" key="18">
    <source>
        <dbReference type="EMBL" id="CAF2113646.1"/>
    </source>
</evidence>
<dbReference type="FunFam" id="2.30.30.100:FF:000020">
    <property type="entry name" value="Small nuclear ribonucleoprotein Sm D2"/>
    <property type="match status" value="1"/>
</dbReference>
<dbReference type="Pfam" id="PF01248">
    <property type="entry name" value="Ribosomal_L7Ae"/>
    <property type="match status" value="1"/>
</dbReference>
<dbReference type="InterPro" id="IPR004038">
    <property type="entry name" value="Ribosomal_eL8/eL30/eS12/Gad45"/>
</dbReference>
<keyword evidence="10" id="KW-0689">Ribosomal protein</keyword>
<dbReference type="Pfam" id="PF01423">
    <property type="entry name" value="LSM"/>
    <property type="match status" value="1"/>
</dbReference>
<dbReference type="Proteomes" id="UP001295469">
    <property type="component" value="Chromosome C08"/>
</dbReference>
<evidence type="ECO:0000256" key="7">
    <source>
        <dbReference type="ARBA" id="ARBA00022723"/>
    </source>
</evidence>
<feature type="compositionally biased region" description="Polar residues" evidence="15">
    <location>
        <begin position="580"/>
        <end position="589"/>
    </location>
</feature>
<feature type="compositionally biased region" description="Basic and acidic residues" evidence="15">
    <location>
        <begin position="419"/>
        <end position="438"/>
    </location>
</feature>
<evidence type="ECO:0000256" key="10">
    <source>
        <dbReference type="ARBA" id="ARBA00022980"/>
    </source>
</evidence>
<dbReference type="InterPro" id="IPR010920">
    <property type="entry name" value="LSM_dom_sf"/>
</dbReference>
<reference evidence="18" key="1">
    <citation type="submission" date="2021-01" db="EMBL/GenBank/DDBJ databases">
        <authorList>
            <consortium name="Genoscope - CEA"/>
            <person name="William W."/>
        </authorList>
    </citation>
    <scope>NUCLEOTIDE SEQUENCE</scope>
</reference>
<evidence type="ECO:0000256" key="13">
    <source>
        <dbReference type="ARBA" id="ARBA00023274"/>
    </source>
</evidence>
<protein>
    <recommendedName>
        <fullName evidence="14">snRNP core protein D2</fullName>
    </recommendedName>
</protein>
<sequence>MEESELEEGEACSYNTLNDFGGTIDPDNDLSYIDDKLQNILGHFKKDFEGDFSAENLGAKFGGYGSFLPTYQRSPLWSHPKTPAKPQSSAGTRSPNILLSESQSGNAASSTVPKKEKPGLVSSRIPKKSMKSKKPNSSSRQETETKKPGVFSKQNSLKLRIKMGSDNLSTDNNAAAIKSGLGLDLSPSLSSDNNNSLSGSEGMNGEPQGCSPSPLESPTCILNAMTSIPVDHCQLLSPLSDDLIRFIERETPQNGYKYMAKGVETQKAGEKQSVEKKRKMVETNVRSKKGVLDGTDTTVKEPTETNTSYPENNERASSTLFDASKEKYNGRVKGEMVGDVDRRTWDLTRHKDPKTSSAGSAREDKKTNDDASGHSRKVGIHKGSKAPDLVKKETSTTKVKSGHKKRSDHIEQELQSSSKFKEHRSSKMNGEAEKKEVAALKPKNSGKKTEETYKDFFGDMEDSEEEEEEPNCSLSEKGLPALEDMPEKSSFTRAESQNVGPGPVLSKLGSNPVIIQDNWVACDKCGKWRLLPYGVLPKDLPKKWMCTMLNWLPDANYCHVPEDETTKALYALYQIPAPDSQASVQSNPSGLKPQGDDNTKKKKKGLRKMDNGMDREVSRTAETSKKTVLTSARNGNVHNSQGIGDLADDKHKQKVKGNLSDEPRSLKVNNKRKADQESSMLAEKMKIESFLFPDESEHCNGVPAASAERNSKPRVTTSKVPKEEGGGASDTGNSNSTGGSKKRKLKESHGSRLYADEGNHERKKARLLKEEKEPSFSHGNVKSEKRNTSHSRREHGHVAATSSSSKISDSHKPRNSSHEAKCSPVESVTSSPMRISSLGKSVSARKKKVESSYGEGEDDGGSDRSQTRTKDKHGSNESSVPDVWDNKGSLKAKERPEPSLDANFENGGEGKQPSDHQRHSNDSLAKKSGKGLSSRCKDKSINMSSDSGDGPRLIDKKIHLDSPDGRVDTVARPNIPKPHDVERISERSNKADLASPSRPPSSRGVQGDSSIKATTQIRRKNEPSPSPMRKEVTAVQAGHNILKEAKDLKHTADRLKDSLSNLEFIELYFQACIKFLHGAFVLEMSSNESASRQGETMAQSVHIYISTANLCGFCAQEYEKSKDMGAAALAYKCMEAAYMRVVNSSYISVNRYRHELQTSLQMVPPGESPSSSASDVDNVNHPAGGADKAGNSRGISSPLVAGNHVISAQNRFNILRLLQFKSADVTKLQIGIKFKPLKCDFQTHKEDKIKVHYQKHHLHVLNLPSRRPKAKRGLTLKETQQMEFFSQVRIDSTIDAFNSFVCETGAGNHILGALFVDLEPLLLMKPVPKLTGSFYILSSLSPGTTSSMEKVTNPLFERRPKQFGIGGALPPKKDLTRYIKWPKSIRLQRQKRILKQRLKVPPALNQFTKTLDKNLATQLFKLLMKYRPEDKAAKKDRLLKKAQAEAEGKPYESKKPIVVKYGLNHVTYLIEQNKAQLVVIAHDVDPIELVVWLPALCRKMEVPYCIVKGKSRLGTVVHQKTAACLCLTTVKNEDKLEFSKILEAIKANFNDKYEEYRKKWGGGIMGSKSQAKTKAKERLRLLFYVFLSNTLVFVFVFCSRPMEEDTNLGKTEEEEFNTGPLSVLMMSVKNNTQVLINCRNNRKLLGRVRAFDRHCNMVLENVREMWTEVPKTGKGKKKALPVNRDRFISKMFLRGDSVIIVLRNPK</sequence>
<organism evidence="18">
    <name type="scientific">Brassica napus</name>
    <name type="common">Rape</name>
    <dbReference type="NCBI Taxonomy" id="3708"/>
    <lineage>
        <taxon>Eukaryota</taxon>
        <taxon>Viridiplantae</taxon>
        <taxon>Streptophyta</taxon>
        <taxon>Embryophyta</taxon>
        <taxon>Tracheophyta</taxon>
        <taxon>Spermatophyta</taxon>
        <taxon>Magnoliopsida</taxon>
        <taxon>eudicotyledons</taxon>
        <taxon>Gunneridae</taxon>
        <taxon>Pentapetalae</taxon>
        <taxon>rosids</taxon>
        <taxon>malvids</taxon>
        <taxon>Brassicales</taxon>
        <taxon>Brassicaceae</taxon>
        <taxon>Brassiceae</taxon>
        <taxon>Brassica</taxon>
    </lineage>
</organism>
<proteinExistence type="inferred from homology"/>
<keyword evidence="9" id="KW-0862">Zinc</keyword>
<evidence type="ECO:0000256" key="4">
    <source>
        <dbReference type="ARBA" id="ARBA00008146"/>
    </source>
</evidence>
<feature type="compositionally biased region" description="Basic residues" evidence="15">
    <location>
        <begin position="374"/>
        <end position="384"/>
    </location>
</feature>
<evidence type="ECO:0000256" key="11">
    <source>
        <dbReference type="ARBA" id="ARBA00023187"/>
    </source>
</evidence>
<feature type="compositionally biased region" description="Polar residues" evidence="15">
    <location>
        <begin position="1168"/>
        <end position="1177"/>
    </location>
</feature>
<dbReference type="Gene3D" id="3.30.40.100">
    <property type="match status" value="1"/>
</dbReference>
<keyword evidence="5" id="KW-0963">Cytoplasm</keyword>
<dbReference type="GO" id="GO:0042254">
    <property type="term" value="P:ribosome biogenesis"/>
    <property type="evidence" value="ECO:0007669"/>
    <property type="project" value="InterPro"/>
</dbReference>
<evidence type="ECO:0000259" key="16">
    <source>
        <dbReference type="PROSITE" id="PS51050"/>
    </source>
</evidence>
<dbReference type="GO" id="GO:0005829">
    <property type="term" value="C:cytosol"/>
    <property type="evidence" value="ECO:0007669"/>
    <property type="project" value="UniProtKB-SubCell"/>
</dbReference>